<dbReference type="InterPro" id="IPR011990">
    <property type="entry name" value="TPR-like_helical_dom_sf"/>
</dbReference>
<dbReference type="Gene3D" id="3.40.50.300">
    <property type="entry name" value="P-loop containing nucleotide triphosphate hydrolases"/>
    <property type="match status" value="1"/>
</dbReference>
<dbReference type="PROSITE" id="PS50005">
    <property type="entry name" value="TPR"/>
    <property type="match status" value="1"/>
</dbReference>
<dbReference type="EMBL" id="PYAX01000004">
    <property type="protein sequence ID" value="PSL55916.1"/>
    <property type="molecule type" value="Genomic_DNA"/>
</dbReference>
<dbReference type="Pfam" id="PF13374">
    <property type="entry name" value="TPR_10"/>
    <property type="match status" value="2"/>
</dbReference>
<keyword evidence="4" id="KW-1185">Reference proteome</keyword>
<dbReference type="SUPFAM" id="SSF48452">
    <property type="entry name" value="TPR-like"/>
    <property type="match status" value="1"/>
</dbReference>
<feature type="region of interest" description="Disordered" evidence="2">
    <location>
        <begin position="689"/>
        <end position="717"/>
    </location>
</feature>
<sequence length="717" mass="77913">MVAAGGSEPPAVVHNELTAVVGGAVVQAGVVHGGVHVHGAPVVGPPRQLPAMPAAFVGRESALAALDEALDDGAHRSSAISLIGGAGGIGKTWLALRWAHRRLERFPDGQLFVDLRGFSPKGGPVAPETAVQGFLAALGVEPGRVPPDLDGQAALFRSVTADRRVLVVLDNAVSAEQVEPLLPGGPSCAVVVTSRRILSGLVARHGARHLALDVLADDEARAALESRLGGPRLSAEPAAVTRLLALCRGLPLALAIAAGRAHTNPDLAVADLVADIDRSGTAALDDDDPTASLPAVLATSFRALTAEHRHAVRLLALAPGPDIGLTAAASLLGLPLDRTARVLRALHEASLLDHGVRGRYRMHDLIRRHTDDLPAPERDRALRRVVDHYLHTAHHADRLLYPHREPLRPARPAPGTLVPRLPAEDQAMAWFDTEHPNLLAATHTAATSGRHRVVWHLARALDTFHFRRGHRDDRVAVWRAALDAAAHLPDPAARISAHRNLGIAYAVLEHPTRAITHLDRSLALAEQHDDPVQQARTHQMLGWAWHWRGDLRRALDHAERALALHDRLDRPVPRADTLNQIGWYAAHLGDHDSAHDHLRAALPLHRRHRNPDGEATALDGLGYVDYVHGRHRDAVRHYERALALRRRLGHTYGEAEILERLGHAHAALGDRDRADRSWRVALDHYQRQRRDHDAERVRRSLTTTGHPSGAYRLGPPR</sequence>
<name>A0A2P8IBS4_SACCR</name>
<keyword evidence="1" id="KW-0802">TPR repeat</keyword>
<dbReference type="PANTHER" id="PTHR47691">
    <property type="entry name" value="REGULATOR-RELATED"/>
    <property type="match status" value="1"/>
</dbReference>
<gene>
    <name evidence="3" type="ORF">B0I31_104207</name>
</gene>
<dbReference type="SUPFAM" id="SSF52540">
    <property type="entry name" value="P-loop containing nucleoside triphosphate hydrolases"/>
    <property type="match status" value="1"/>
</dbReference>
<feature type="repeat" description="TPR" evidence="1">
    <location>
        <begin position="615"/>
        <end position="648"/>
    </location>
</feature>
<feature type="compositionally biased region" description="Basic and acidic residues" evidence="2">
    <location>
        <begin position="689"/>
        <end position="698"/>
    </location>
</feature>
<dbReference type="InterPro" id="IPR027417">
    <property type="entry name" value="P-loop_NTPase"/>
</dbReference>
<evidence type="ECO:0000256" key="2">
    <source>
        <dbReference type="SAM" id="MobiDB-lite"/>
    </source>
</evidence>
<proteinExistence type="predicted"/>
<dbReference type="PRINTS" id="PR00364">
    <property type="entry name" value="DISEASERSIST"/>
</dbReference>
<dbReference type="Gene3D" id="1.25.40.10">
    <property type="entry name" value="Tetratricopeptide repeat domain"/>
    <property type="match status" value="1"/>
</dbReference>
<reference evidence="3 4" key="1">
    <citation type="submission" date="2018-03" db="EMBL/GenBank/DDBJ databases">
        <title>Genomic Encyclopedia of Type Strains, Phase III (KMG-III): the genomes of soil and plant-associated and newly described type strains.</title>
        <authorList>
            <person name="Whitman W."/>
        </authorList>
    </citation>
    <scope>NUCLEOTIDE SEQUENCE [LARGE SCALE GENOMIC DNA]</scope>
    <source>
        <strain evidence="3 4">CGMCC 4.7097</strain>
    </source>
</reference>
<accession>A0A2P8IBS4</accession>
<dbReference type="Proteomes" id="UP000241118">
    <property type="component" value="Unassembled WGS sequence"/>
</dbReference>
<evidence type="ECO:0000256" key="1">
    <source>
        <dbReference type="PROSITE-ProRule" id="PRU00339"/>
    </source>
</evidence>
<dbReference type="SMART" id="SM00028">
    <property type="entry name" value="TPR"/>
    <property type="match status" value="5"/>
</dbReference>
<evidence type="ECO:0000313" key="3">
    <source>
        <dbReference type="EMBL" id="PSL55916.1"/>
    </source>
</evidence>
<protein>
    <submittedName>
        <fullName evidence="3">Putative ATPase</fullName>
    </submittedName>
</protein>
<dbReference type="InterPro" id="IPR019734">
    <property type="entry name" value="TPR_rpt"/>
</dbReference>
<organism evidence="3 4">
    <name type="scientific">Saccharothrix carnea</name>
    <dbReference type="NCBI Taxonomy" id="1280637"/>
    <lineage>
        <taxon>Bacteria</taxon>
        <taxon>Bacillati</taxon>
        <taxon>Actinomycetota</taxon>
        <taxon>Actinomycetes</taxon>
        <taxon>Pseudonocardiales</taxon>
        <taxon>Pseudonocardiaceae</taxon>
        <taxon>Saccharothrix</taxon>
    </lineage>
</organism>
<dbReference type="AlphaFoldDB" id="A0A2P8IBS4"/>
<dbReference type="PANTHER" id="PTHR47691:SF3">
    <property type="entry name" value="HTH-TYPE TRANSCRIPTIONAL REGULATOR RV0890C-RELATED"/>
    <property type="match status" value="1"/>
</dbReference>
<dbReference type="RefSeq" id="WP_245949857.1">
    <property type="nucleotide sequence ID" value="NZ_PYAX01000004.1"/>
</dbReference>
<evidence type="ECO:0000313" key="4">
    <source>
        <dbReference type="Proteomes" id="UP000241118"/>
    </source>
</evidence>
<comment type="caution">
    <text evidence="3">The sequence shown here is derived from an EMBL/GenBank/DDBJ whole genome shotgun (WGS) entry which is preliminary data.</text>
</comment>